<reference evidence="5" key="1">
    <citation type="journal article" date="2015" name="PeerJ">
        <title>First genomic representation of candidate bacterial phylum KSB3 points to enhanced environmental sensing as a trigger of wastewater bulking.</title>
        <authorList>
            <person name="Sekiguchi Y."/>
            <person name="Ohashi A."/>
            <person name="Parks D.H."/>
            <person name="Yamauchi T."/>
            <person name="Tyson G.W."/>
            <person name="Hugenholtz P."/>
        </authorList>
    </citation>
    <scope>NUCLEOTIDE SEQUENCE [LARGE SCALE GENOMIC DNA]</scope>
</reference>
<organism evidence="5">
    <name type="scientific">Candidatus Moduliflexus flocculans</name>
    <dbReference type="NCBI Taxonomy" id="1499966"/>
    <lineage>
        <taxon>Bacteria</taxon>
        <taxon>Candidatus Moduliflexota</taxon>
        <taxon>Candidatus Moduliflexia</taxon>
        <taxon>Candidatus Moduliflexales</taxon>
        <taxon>Candidatus Moduliflexaceae</taxon>
    </lineage>
</organism>
<dbReference type="Pfam" id="PF00005">
    <property type="entry name" value="ABC_tran"/>
    <property type="match status" value="1"/>
</dbReference>
<evidence type="ECO:0000313" key="6">
    <source>
        <dbReference type="Proteomes" id="UP000030700"/>
    </source>
</evidence>
<name>A0A081BMS0_9BACT</name>
<dbReference type="InterPro" id="IPR027417">
    <property type="entry name" value="P-loop_NTPase"/>
</dbReference>
<evidence type="ECO:0000256" key="2">
    <source>
        <dbReference type="ARBA" id="ARBA00022741"/>
    </source>
</evidence>
<protein>
    <submittedName>
        <fullName evidence="5">ABC transporter related protein</fullName>
    </submittedName>
</protein>
<dbReference type="Proteomes" id="UP000030700">
    <property type="component" value="Unassembled WGS sequence"/>
</dbReference>
<dbReference type="PANTHER" id="PTHR42788">
    <property type="entry name" value="TAURINE IMPORT ATP-BINDING PROTEIN-RELATED"/>
    <property type="match status" value="1"/>
</dbReference>
<keyword evidence="6" id="KW-1185">Reference proteome</keyword>
<dbReference type="HOGENOM" id="CLU_000604_1_22_0"/>
<dbReference type="InterPro" id="IPR050166">
    <property type="entry name" value="ABC_transporter_ATP-bind"/>
</dbReference>
<keyword evidence="1" id="KW-0813">Transport</keyword>
<dbReference type="PROSITE" id="PS50893">
    <property type="entry name" value="ABC_TRANSPORTER_2"/>
    <property type="match status" value="1"/>
</dbReference>
<feature type="domain" description="ABC transporter" evidence="4">
    <location>
        <begin position="2"/>
        <end position="232"/>
    </location>
</feature>
<dbReference type="SMART" id="SM00382">
    <property type="entry name" value="AAA"/>
    <property type="match status" value="1"/>
</dbReference>
<dbReference type="GO" id="GO:0016887">
    <property type="term" value="F:ATP hydrolysis activity"/>
    <property type="evidence" value="ECO:0007669"/>
    <property type="project" value="InterPro"/>
</dbReference>
<dbReference type="SUPFAM" id="SSF52540">
    <property type="entry name" value="P-loop containing nucleoside triphosphate hydrolases"/>
    <property type="match status" value="1"/>
</dbReference>
<evidence type="ECO:0000256" key="1">
    <source>
        <dbReference type="ARBA" id="ARBA00022448"/>
    </source>
</evidence>
<keyword evidence="2" id="KW-0547">Nucleotide-binding</keyword>
<proteinExistence type="predicted"/>
<sequence length="253" mass="28386">MIDIRDVSYEYPTKAGALRVLDRISLTIREGEFVSFIGPSGCGKSTLLALLADLKSPQSGTLTIRSTQGRAIRQQNLYSIIFQEVTLLDWLTVQQNIELPVTLNPALRYIDAKDMLEQVGLLPYRSLYPHQLSGGMKTRVSIARALMANTPALLIDECFASLDEVTREQMNLFLLKILGQIKRTVIFITHSIAEAAFMSDRVVVFSSKPSRVLADIAIDIPRPRRLEDIENPDYTAYRKTLRTLLNQSAESQA</sequence>
<accession>A0A081BMS0</accession>
<dbReference type="InterPro" id="IPR003593">
    <property type="entry name" value="AAA+_ATPase"/>
</dbReference>
<dbReference type="STRING" id="1499966.U14_02931"/>
<dbReference type="PANTHER" id="PTHR42788:SF20">
    <property type="entry name" value="ABC TRANSPORTER ATP-BINDING PROTEIN"/>
    <property type="match status" value="1"/>
</dbReference>
<dbReference type="InterPro" id="IPR003439">
    <property type="entry name" value="ABC_transporter-like_ATP-bd"/>
</dbReference>
<dbReference type="PROSITE" id="PS00211">
    <property type="entry name" value="ABC_TRANSPORTER_1"/>
    <property type="match status" value="1"/>
</dbReference>
<dbReference type="GO" id="GO:0005524">
    <property type="term" value="F:ATP binding"/>
    <property type="evidence" value="ECO:0007669"/>
    <property type="project" value="UniProtKB-KW"/>
</dbReference>
<evidence type="ECO:0000259" key="4">
    <source>
        <dbReference type="PROSITE" id="PS50893"/>
    </source>
</evidence>
<dbReference type="InterPro" id="IPR017871">
    <property type="entry name" value="ABC_transporter-like_CS"/>
</dbReference>
<gene>
    <name evidence="5" type="ORF">U14_02931</name>
</gene>
<dbReference type="EMBL" id="DF820457">
    <property type="protein sequence ID" value="GAK51686.1"/>
    <property type="molecule type" value="Genomic_DNA"/>
</dbReference>
<keyword evidence="3" id="KW-0067">ATP-binding</keyword>
<dbReference type="Gene3D" id="3.40.50.300">
    <property type="entry name" value="P-loop containing nucleotide triphosphate hydrolases"/>
    <property type="match status" value="1"/>
</dbReference>
<dbReference type="AlphaFoldDB" id="A0A081BMS0"/>
<evidence type="ECO:0000313" key="5">
    <source>
        <dbReference type="EMBL" id="GAK51686.1"/>
    </source>
</evidence>
<evidence type="ECO:0000256" key="3">
    <source>
        <dbReference type="ARBA" id="ARBA00022840"/>
    </source>
</evidence>